<dbReference type="OrthoDB" id="931346at2"/>
<gene>
    <name evidence="1" type="ordered locus">SGRA_3161</name>
</gene>
<dbReference type="RefSeq" id="WP_015693486.1">
    <property type="nucleotide sequence ID" value="NC_016940.1"/>
</dbReference>
<proteinExistence type="predicted"/>
<evidence type="ECO:0000313" key="2">
    <source>
        <dbReference type="Proteomes" id="UP000007519"/>
    </source>
</evidence>
<dbReference type="Proteomes" id="UP000007519">
    <property type="component" value="Chromosome"/>
</dbReference>
<evidence type="ECO:0000313" key="1">
    <source>
        <dbReference type="EMBL" id="AFC25889.1"/>
    </source>
</evidence>
<dbReference type="KEGG" id="sgn:SGRA_3161"/>
<name>H6L0T3_SAPGL</name>
<organism evidence="1 2">
    <name type="scientific">Saprospira grandis (strain Lewin)</name>
    <dbReference type="NCBI Taxonomy" id="984262"/>
    <lineage>
        <taxon>Bacteria</taxon>
        <taxon>Pseudomonadati</taxon>
        <taxon>Bacteroidota</taxon>
        <taxon>Saprospiria</taxon>
        <taxon>Saprospirales</taxon>
        <taxon>Saprospiraceae</taxon>
        <taxon>Saprospira</taxon>
    </lineage>
</organism>
<protein>
    <recommendedName>
        <fullName evidence="3">DUF4340 domain-containing protein</fullName>
    </recommendedName>
</protein>
<dbReference type="HOGENOM" id="CLU_820945_0_0_10"/>
<reference evidence="1 2" key="1">
    <citation type="journal article" date="2012" name="Stand. Genomic Sci.">
        <title>Complete genome sequencing and analysis of Saprospira grandis str. Lewin, a predatory marine bacterium.</title>
        <authorList>
            <person name="Saw J.H."/>
            <person name="Yuryev A."/>
            <person name="Kanbe M."/>
            <person name="Hou S."/>
            <person name="Young A.G."/>
            <person name="Aizawa S."/>
            <person name="Alam M."/>
        </authorList>
    </citation>
    <scope>NUCLEOTIDE SEQUENCE [LARGE SCALE GENOMIC DNA]</scope>
    <source>
        <strain evidence="1 2">Lewin</strain>
    </source>
</reference>
<dbReference type="AlphaFoldDB" id="H6L0T3"/>
<accession>H6L0T3</accession>
<keyword evidence="2" id="KW-1185">Reference proteome</keyword>
<sequence>MKRIGLLAIILIILLGLAYWLWQGREEYKDSFAEVEHTQFAVENAREVLHKIFLADKQGNQALFEKQSDGSWTYTNQATGKVFRPSPNAFNNLMETVEKVRARNRVPAPSVNSVLKGIGSIGIKVELYNKQDKKMRTYYIGGPADAGQATFAVMEGSEVPYMVYLPKFSGSIDTRYTCREEALRDKAMLRINPKKIAWLEMEYYSPEQRPYSFHIDCNGGEDYKLRPLYQMPNGEDVAQGQLKKEYISAYLEEMEFMGAERLIYDAPLRDSIVKTVPFAQLRYEFENGKKEQLSIYPVINPSYDRGDGRPGLRERIIRYFVDRDEDHFYLAQNLVLQKLLRPYDFFLVTEAPQAPQQ</sequence>
<dbReference type="EMBL" id="CP002831">
    <property type="protein sequence ID" value="AFC25889.1"/>
    <property type="molecule type" value="Genomic_DNA"/>
</dbReference>
<evidence type="ECO:0008006" key="3">
    <source>
        <dbReference type="Google" id="ProtNLM"/>
    </source>
</evidence>